<dbReference type="InterPro" id="IPR031733">
    <property type="entry name" value="Dynein_attach_N"/>
</dbReference>
<name>A0AAU9X2E5_9CNID</name>
<sequence>MNDDEGIDFRKLEKELALAVEADEKYLRESDAKFRAVNQRVGSYEEFRDIVSAAHLKPLERKDITGENTRKQPWNPHAQGKSQTVVATPTAQSATLSTSSKNPKTAHEFTKIWKRYCKTEEEKYQLLLKLGGNELRTIFKGEISMGLLGEFLLILNNCLNEKDSSDIFNILTGLSKTNRFELSLKFLGKKEKNAASSLIKRLEDVISSRETLDKEGKKKREKTQEDF</sequence>
<evidence type="ECO:0000256" key="4">
    <source>
        <dbReference type="ARBA" id="ARBA00011738"/>
    </source>
</evidence>
<evidence type="ECO:0000259" key="12">
    <source>
        <dbReference type="Pfam" id="PF13877"/>
    </source>
</evidence>
<evidence type="ECO:0000256" key="1">
    <source>
        <dbReference type="ARBA" id="ARBA00004048"/>
    </source>
</evidence>
<dbReference type="PANTHER" id="PTHR28572:SF1">
    <property type="entry name" value="COILED-COIL DOMAIN-CONTAINING PROTEIN 103"/>
    <property type="match status" value="1"/>
</dbReference>
<comment type="function">
    <text evidence="1">Dynein-attachment factor required for cilia motility.</text>
</comment>
<dbReference type="EMBL" id="CALNXJ010000028">
    <property type="protein sequence ID" value="CAH3134020.1"/>
    <property type="molecule type" value="Genomic_DNA"/>
</dbReference>
<protein>
    <recommendedName>
        <fullName evidence="16">Coiled-coil domain-containing protein 103</fullName>
    </recommendedName>
</protein>
<comment type="caution">
    <text evidence="14">The sequence shown here is derived from an EMBL/GenBank/DDBJ whole genome shotgun (WGS) entry which is preliminary data.</text>
</comment>
<reference evidence="14 15" key="1">
    <citation type="submission" date="2022-05" db="EMBL/GenBank/DDBJ databases">
        <authorList>
            <consortium name="Genoscope - CEA"/>
            <person name="William W."/>
        </authorList>
    </citation>
    <scope>NUCLEOTIDE SEQUENCE [LARGE SCALE GENOMIC DNA]</scope>
</reference>
<evidence type="ECO:0000256" key="3">
    <source>
        <dbReference type="ARBA" id="ARBA00004496"/>
    </source>
</evidence>
<dbReference type="GO" id="GO:0005576">
    <property type="term" value="C:extracellular region"/>
    <property type="evidence" value="ECO:0007669"/>
    <property type="project" value="GOC"/>
</dbReference>
<dbReference type="Pfam" id="PF15867">
    <property type="entry name" value="Dynein_attach_N"/>
    <property type="match status" value="1"/>
</dbReference>
<evidence type="ECO:0000256" key="11">
    <source>
        <dbReference type="SAM" id="MobiDB-lite"/>
    </source>
</evidence>
<dbReference type="InterPro" id="IPR025986">
    <property type="entry name" value="RPAP3-like_C"/>
</dbReference>
<dbReference type="Proteomes" id="UP001159428">
    <property type="component" value="Unassembled WGS sequence"/>
</dbReference>
<evidence type="ECO:0000256" key="7">
    <source>
        <dbReference type="ARBA" id="ARBA00022846"/>
    </source>
</evidence>
<keyword evidence="5" id="KW-0963">Cytoplasm</keyword>
<dbReference type="GO" id="GO:0007368">
    <property type="term" value="P:determination of left/right symmetry"/>
    <property type="evidence" value="ECO:0007669"/>
    <property type="project" value="TreeGrafter"/>
</dbReference>
<dbReference type="InterPro" id="IPR042422">
    <property type="entry name" value="CC103"/>
</dbReference>
<dbReference type="GO" id="GO:0036157">
    <property type="term" value="C:outer dynein arm"/>
    <property type="evidence" value="ECO:0007669"/>
    <property type="project" value="InterPro"/>
</dbReference>
<gene>
    <name evidence="14" type="ORF">PMEA_00015658</name>
</gene>
<keyword evidence="6" id="KW-0970">Cilium biogenesis/degradation</keyword>
<feature type="region of interest" description="Disordered" evidence="11">
    <location>
        <begin position="61"/>
        <end position="102"/>
    </location>
</feature>
<keyword evidence="15" id="KW-1185">Reference proteome</keyword>
<comment type="similarity">
    <text evidence="10">Belongs to the DNAAF19/PR46b family.</text>
</comment>
<evidence type="ECO:0000256" key="6">
    <source>
        <dbReference type="ARBA" id="ARBA00022794"/>
    </source>
</evidence>
<evidence type="ECO:0000256" key="9">
    <source>
        <dbReference type="ARBA" id="ARBA00023273"/>
    </source>
</evidence>
<dbReference type="GO" id="GO:0036159">
    <property type="term" value="P:inner dynein arm assembly"/>
    <property type="evidence" value="ECO:0007669"/>
    <property type="project" value="TreeGrafter"/>
</dbReference>
<accession>A0AAU9X2E5</accession>
<dbReference type="AlphaFoldDB" id="A0AAU9X2E5"/>
<evidence type="ECO:0000313" key="15">
    <source>
        <dbReference type="Proteomes" id="UP001159428"/>
    </source>
</evidence>
<dbReference type="GO" id="GO:0031514">
    <property type="term" value="C:motile cilium"/>
    <property type="evidence" value="ECO:0007669"/>
    <property type="project" value="UniProtKB-SubCell"/>
</dbReference>
<evidence type="ECO:0008006" key="16">
    <source>
        <dbReference type="Google" id="ProtNLM"/>
    </source>
</evidence>
<feature type="compositionally biased region" description="Basic and acidic residues" evidence="11">
    <location>
        <begin position="61"/>
        <end position="70"/>
    </location>
</feature>
<feature type="domain" description="RNA-polymerase II-associated protein 3-like C-terminal" evidence="12">
    <location>
        <begin position="102"/>
        <end position="192"/>
    </location>
</feature>
<feature type="compositionally biased region" description="Polar residues" evidence="11">
    <location>
        <begin position="80"/>
        <end position="102"/>
    </location>
</feature>
<keyword evidence="8" id="KW-0969">Cilium</keyword>
<evidence type="ECO:0000259" key="13">
    <source>
        <dbReference type="Pfam" id="PF15867"/>
    </source>
</evidence>
<feature type="domain" description="Dynein attachment factor N-terminal" evidence="13">
    <location>
        <begin position="7"/>
        <end position="75"/>
    </location>
</feature>
<evidence type="ECO:0000256" key="5">
    <source>
        <dbReference type="ARBA" id="ARBA00022490"/>
    </source>
</evidence>
<organism evidence="14 15">
    <name type="scientific">Pocillopora meandrina</name>
    <dbReference type="NCBI Taxonomy" id="46732"/>
    <lineage>
        <taxon>Eukaryota</taxon>
        <taxon>Metazoa</taxon>
        <taxon>Cnidaria</taxon>
        <taxon>Anthozoa</taxon>
        <taxon>Hexacorallia</taxon>
        <taxon>Scleractinia</taxon>
        <taxon>Astrocoeniina</taxon>
        <taxon>Pocilloporidae</taxon>
        <taxon>Pocillopora</taxon>
    </lineage>
</organism>
<evidence type="ECO:0000256" key="8">
    <source>
        <dbReference type="ARBA" id="ARBA00023069"/>
    </source>
</evidence>
<evidence type="ECO:0000313" key="14">
    <source>
        <dbReference type="EMBL" id="CAH3134020.1"/>
    </source>
</evidence>
<keyword evidence="9" id="KW-0966">Cell projection</keyword>
<dbReference type="PANTHER" id="PTHR28572">
    <property type="entry name" value="COILED-COIL DOMAIN-CONTAINING PROTEIN 103"/>
    <property type="match status" value="1"/>
</dbReference>
<comment type="subcellular location">
    <subcellularLocation>
        <location evidence="2">Cell projection</location>
        <location evidence="2">Cilium</location>
        <location evidence="2">Flagellum</location>
    </subcellularLocation>
    <subcellularLocation>
        <location evidence="3">Cytoplasm</location>
    </subcellularLocation>
</comment>
<evidence type="ECO:0000256" key="10">
    <source>
        <dbReference type="ARBA" id="ARBA00049986"/>
    </source>
</evidence>
<proteinExistence type="inferred from homology"/>
<keyword evidence="7" id="KW-0282">Flagellum</keyword>
<dbReference type="GO" id="GO:0003351">
    <property type="term" value="P:epithelial cilium movement involved in extracellular fluid movement"/>
    <property type="evidence" value="ECO:0007669"/>
    <property type="project" value="TreeGrafter"/>
</dbReference>
<evidence type="ECO:0000256" key="2">
    <source>
        <dbReference type="ARBA" id="ARBA00004230"/>
    </source>
</evidence>
<dbReference type="Pfam" id="PF13877">
    <property type="entry name" value="RPAP3_C"/>
    <property type="match status" value="1"/>
</dbReference>
<comment type="subunit">
    <text evidence="4">Homodimer.</text>
</comment>